<reference evidence="5 6" key="1">
    <citation type="submission" date="2015-06" db="EMBL/GenBank/DDBJ databases">
        <title>Investigation of pathophysiology for high-risk pregnancy and development of treatment modality based on it.</title>
        <authorList>
            <person name="Kim B.-C."/>
            <person name="Lim S."/>
        </authorList>
    </citation>
    <scope>NUCLEOTIDE SEQUENCE [LARGE SCALE GENOMIC DNA]</scope>
    <source>
        <strain evidence="5 6">AD1-86</strain>
    </source>
</reference>
<evidence type="ECO:0000313" key="5">
    <source>
        <dbReference type="EMBL" id="ANP28257.1"/>
    </source>
</evidence>
<dbReference type="RefSeq" id="WP_065248277.1">
    <property type="nucleotide sequence ID" value="NZ_CP012117.1"/>
</dbReference>
<evidence type="ECO:0000256" key="4">
    <source>
        <dbReference type="SAM" id="Phobius"/>
    </source>
</evidence>
<dbReference type="InterPro" id="IPR036890">
    <property type="entry name" value="HATPase_C_sf"/>
</dbReference>
<feature type="transmembrane region" description="Helical" evidence="4">
    <location>
        <begin position="165"/>
        <end position="186"/>
    </location>
</feature>
<feature type="transmembrane region" description="Helical" evidence="4">
    <location>
        <begin position="38"/>
        <end position="60"/>
    </location>
</feature>
<keyword evidence="4" id="KW-0812">Transmembrane</keyword>
<sequence>MSELLQPSASAWTRERAGAELTGVCAALAKAMGVPVGAIRAFFTLGGLALACVLPATFLLHLAPLALYALLGIGGSVMLVYVLAWWALPLDREHEREVLAELSHAPVRGKPALRQASLTFASGHTPFGTAVRWAILAGIVGASVAIVSVGALPALVPDLHTEVPVAIGAGILSAGIALGTLPLSSVDMARWTGRVSSLPLAVTGAVLLGGLLLVGGALVIVGALLGVRAMSITAAATLFSLLLASILVVPWARRLWAGMREESRERALADHQAEIASHLHDSVLQTLTVIQRESTPPERMKHLARQQETELRRWLYGNITPSSAPPYATPRASHAAPLTLREAVTRIAQETERVNEVPIEVVCVGDAPFAKGYQPLLLALREAASNAARHGKVGVQVFLDAAGENIEVFVRDRGEGFDMNAIPEGRLGVRESILGRMARAGGFASVRGAIGGGCEVTLVLERQEKERHG</sequence>
<feature type="transmembrane region" description="Helical" evidence="4">
    <location>
        <begin position="198"/>
        <end position="225"/>
    </location>
</feature>
<evidence type="ECO:0000256" key="1">
    <source>
        <dbReference type="ARBA" id="ARBA00022679"/>
    </source>
</evidence>
<feature type="transmembrane region" description="Helical" evidence="4">
    <location>
        <begin position="66"/>
        <end position="88"/>
    </location>
</feature>
<dbReference type="KEGG" id="dva:DAD186_17070"/>
<evidence type="ECO:0000313" key="6">
    <source>
        <dbReference type="Proteomes" id="UP000092596"/>
    </source>
</evidence>
<accession>A0A1B0ZK33</accession>
<protein>
    <submittedName>
        <fullName evidence="5">Histidine kinase</fullName>
        <ecNumber evidence="5">2.7.13.3</ecNumber>
    </submittedName>
</protein>
<dbReference type="AlphaFoldDB" id="A0A1B0ZK33"/>
<dbReference type="GO" id="GO:0000160">
    <property type="term" value="P:phosphorelay signal transduction system"/>
    <property type="evidence" value="ECO:0007669"/>
    <property type="project" value="UniProtKB-KW"/>
</dbReference>
<keyword evidence="3" id="KW-0902">Two-component regulatory system</keyword>
<feature type="transmembrane region" description="Helical" evidence="4">
    <location>
        <begin position="231"/>
        <end position="252"/>
    </location>
</feature>
<dbReference type="PANTHER" id="PTHR24421">
    <property type="entry name" value="NITRATE/NITRITE SENSOR PROTEIN NARX-RELATED"/>
    <property type="match status" value="1"/>
</dbReference>
<dbReference type="InterPro" id="IPR050482">
    <property type="entry name" value="Sensor_HK_TwoCompSys"/>
</dbReference>
<evidence type="ECO:0000256" key="2">
    <source>
        <dbReference type="ARBA" id="ARBA00022777"/>
    </source>
</evidence>
<dbReference type="Gene3D" id="3.30.565.10">
    <property type="entry name" value="Histidine kinase-like ATPase, C-terminal domain"/>
    <property type="match status" value="1"/>
</dbReference>
<organism evidence="5 6">
    <name type="scientific">Dermabacter vaginalis</name>
    <dbReference type="NCBI Taxonomy" id="1630135"/>
    <lineage>
        <taxon>Bacteria</taxon>
        <taxon>Bacillati</taxon>
        <taxon>Actinomycetota</taxon>
        <taxon>Actinomycetes</taxon>
        <taxon>Micrococcales</taxon>
        <taxon>Dermabacteraceae</taxon>
        <taxon>Dermabacter</taxon>
    </lineage>
</organism>
<gene>
    <name evidence="5" type="ORF">DAD186_17070</name>
</gene>
<keyword evidence="4" id="KW-1133">Transmembrane helix</keyword>
<keyword evidence="1 5" id="KW-0808">Transferase</keyword>
<proteinExistence type="predicted"/>
<feature type="transmembrane region" description="Helical" evidence="4">
    <location>
        <begin position="133"/>
        <end position="153"/>
    </location>
</feature>
<dbReference type="EC" id="2.7.13.3" evidence="5"/>
<dbReference type="EMBL" id="CP012117">
    <property type="protein sequence ID" value="ANP28257.1"/>
    <property type="molecule type" value="Genomic_DNA"/>
</dbReference>
<dbReference type="STRING" id="1630135.DAD186_17070"/>
<keyword evidence="2 5" id="KW-0418">Kinase</keyword>
<dbReference type="GO" id="GO:0004673">
    <property type="term" value="F:protein histidine kinase activity"/>
    <property type="evidence" value="ECO:0007669"/>
    <property type="project" value="UniProtKB-EC"/>
</dbReference>
<evidence type="ECO:0000256" key="3">
    <source>
        <dbReference type="ARBA" id="ARBA00023012"/>
    </source>
</evidence>
<name>A0A1B0ZK33_9MICO</name>
<dbReference type="PATRIC" id="fig|1630135.4.peg.1706"/>
<keyword evidence="4" id="KW-0472">Membrane</keyword>
<dbReference type="PANTHER" id="PTHR24421:SF61">
    <property type="entry name" value="OXYGEN SENSOR HISTIDINE KINASE NREB"/>
    <property type="match status" value="1"/>
</dbReference>
<dbReference type="SUPFAM" id="SSF55874">
    <property type="entry name" value="ATPase domain of HSP90 chaperone/DNA topoisomerase II/histidine kinase"/>
    <property type="match status" value="1"/>
</dbReference>
<dbReference type="Proteomes" id="UP000092596">
    <property type="component" value="Chromosome"/>
</dbReference>